<dbReference type="AlphaFoldDB" id="A0A239TDB8"/>
<evidence type="ECO:0000313" key="3">
    <source>
        <dbReference type="Proteomes" id="UP000215383"/>
    </source>
</evidence>
<dbReference type="GeneID" id="78506473"/>
<name>A0A239TDB8_9FIRM</name>
<dbReference type="SUPFAM" id="SSF52218">
    <property type="entry name" value="Flavoproteins"/>
    <property type="match status" value="1"/>
</dbReference>
<evidence type="ECO:0000313" key="2">
    <source>
        <dbReference type="EMBL" id="SNU95586.1"/>
    </source>
</evidence>
<dbReference type="GO" id="GO:0070819">
    <property type="term" value="F:menaquinone-dependent protoporphyrinogen oxidase activity"/>
    <property type="evidence" value="ECO:0007669"/>
    <property type="project" value="TreeGrafter"/>
</dbReference>
<gene>
    <name evidence="2" type="ORF">SAMEA4364220_00440</name>
</gene>
<accession>A0A239TDB8</accession>
<dbReference type="Gene3D" id="3.40.50.360">
    <property type="match status" value="2"/>
</dbReference>
<dbReference type="PANTHER" id="PTHR38030">
    <property type="entry name" value="PROTOPORPHYRINOGEN IX DEHYDROGENASE [MENAQUINONE]"/>
    <property type="match status" value="1"/>
</dbReference>
<dbReference type="EMBL" id="LT906446">
    <property type="protein sequence ID" value="SNU95586.1"/>
    <property type="molecule type" value="Genomic_DNA"/>
</dbReference>
<protein>
    <submittedName>
        <fullName evidence="2">Flavodoxin</fullName>
    </submittedName>
</protein>
<dbReference type="PANTHER" id="PTHR38030:SF2">
    <property type="entry name" value="PROTOPORPHYRINOGEN IX DEHYDROGENASE [QUINONE]"/>
    <property type="match status" value="1"/>
</dbReference>
<dbReference type="RefSeq" id="WP_027889264.1">
    <property type="nucleotide sequence ID" value="NZ_CALXYC010000023.1"/>
</dbReference>
<dbReference type="Pfam" id="PF12641">
    <property type="entry name" value="Flavodoxin_3"/>
    <property type="match status" value="1"/>
</dbReference>
<organism evidence="2 3">
    <name type="scientific">Megamonas hypermegale</name>
    <dbReference type="NCBI Taxonomy" id="158847"/>
    <lineage>
        <taxon>Bacteria</taxon>
        <taxon>Bacillati</taxon>
        <taxon>Bacillota</taxon>
        <taxon>Negativicutes</taxon>
        <taxon>Selenomonadales</taxon>
        <taxon>Selenomonadaceae</taxon>
        <taxon>Megamonas</taxon>
    </lineage>
</organism>
<dbReference type="InterPro" id="IPR008254">
    <property type="entry name" value="Flavodoxin/NO_synth"/>
</dbReference>
<proteinExistence type="predicted"/>
<dbReference type="GO" id="GO:0010181">
    <property type="term" value="F:FMN binding"/>
    <property type="evidence" value="ECO:0007669"/>
    <property type="project" value="InterPro"/>
</dbReference>
<keyword evidence="3" id="KW-1185">Reference proteome</keyword>
<sequence>MKSLVVYSSLTGNTKMVGEAIAEVLAPECDIFPVEDNPDYSDYDLVVVGYWVDKGTADKKASAYLKSIKNSKVAVFATLGAEPETEHAQKSLQNGIDMLDSSNELMGKFICQGKIDPKLLEVMRKMFGTKVSKENFHAVDEKRLERHRRASTHPDAQDLANAKAVFAQIKAAMELNKNGRNE</sequence>
<dbReference type="eggNOG" id="COG0716">
    <property type="taxonomic scope" value="Bacteria"/>
</dbReference>
<feature type="domain" description="Flavodoxin-like" evidence="1">
    <location>
        <begin position="4"/>
        <end position="166"/>
    </location>
</feature>
<dbReference type="Proteomes" id="UP000215383">
    <property type="component" value="Chromosome 1"/>
</dbReference>
<dbReference type="GO" id="GO:0016651">
    <property type="term" value="F:oxidoreductase activity, acting on NAD(P)H"/>
    <property type="evidence" value="ECO:0007669"/>
    <property type="project" value="UniProtKB-ARBA"/>
</dbReference>
<dbReference type="GO" id="GO:0006783">
    <property type="term" value="P:heme biosynthetic process"/>
    <property type="evidence" value="ECO:0007669"/>
    <property type="project" value="TreeGrafter"/>
</dbReference>
<dbReference type="InterPro" id="IPR029039">
    <property type="entry name" value="Flavoprotein-like_sf"/>
</dbReference>
<dbReference type="InterPro" id="IPR052200">
    <property type="entry name" value="Protoporphyrinogen_IX_DH"/>
</dbReference>
<evidence type="ECO:0000259" key="1">
    <source>
        <dbReference type="Pfam" id="PF12641"/>
    </source>
</evidence>
<reference evidence="2 3" key="1">
    <citation type="submission" date="2017-06" db="EMBL/GenBank/DDBJ databases">
        <authorList>
            <consortium name="Pathogen Informatics"/>
        </authorList>
    </citation>
    <scope>NUCLEOTIDE SEQUENCE [LARGE SCALE GENOMIC DNA]</scope>
    <source>
        <strain evidence="2 3">NCTC10570</strain>
    </source>
</reference>